<dbReference type="EMBL" id="AP022610">
    <property type="protein sequence ID" value="BBZ27563.1"/>
    <property type="molecule type" value="Genomic_DNA"/>
</dbReference>
<proteinExistence type="predicted"/>
<evidence type="ECO:0000256" key="2">
    <source>
        <dbReference type="ARBA" id="ARBA00023295"/>
    </source>
</evidence>
<dbReference type="Pfam" id="PF02449">
    <property type="entry name" value="Glyco_hydro_42"/>
    <property type="match status" value="1"/>
</dbReference>
<keyword evidence="1" id="KW-0378">Hydrolase</keyword>
<dbReference type="PANTHER" id="PTHR12631">
    <property type="entry name" value="ALPHA-L-IDURONIDASE"/>
    <property type="match status" value="1"/>
</dbReference>
<dbReference type="AlphaFoldDB" id="A0A7I7XE92"/>
<feature type="region of interest" description="Disordered" evidence="3">
    <location>
        <begin position="487"/>
        <end position="606"/>
    </location>
</feature>
<dbReference type="KEGG" id="mmag:MMAD_18580"/>
<evidence type="ECO:0000259" key="4">
    <source>
        <dbReference type="Pfam" id="PF02449"/>
    </source>
</evidence>
<accession>A0A7I7XE92</accession>
<dbReference type="Proteomes" id="UP000466517">
    <property type="component" value="Chromosome"/>
</dbReference>
<evidence type="ECO:0000256" key="1">
    <source>
        <dbReference type="ARBA" id="ARBA00022801"/>
    </source>
</evidence>
<protein>
    <recommendedName>
        <fullName evidence="4">Glycoside hydrolase family 42 N-terminal domain-containing protein</fullName>
    </recommendedName>
</protein>
<gene>
    <name evidence="5" type="ORF">MMAD_18580</name>
</gene>
<keyword evidence="6" id="KW-1185">Reference proteome</keyword>
<dbReference type="SUPFAM" id="SSF51445">
    <property type="entry name" value="(Trans)glycosidases"/>
    <property type="match status" value="1"/>
</dbReference>
<reference evidence="5 6" key="1">
    <citation type="journal article" date="2019" name="Emerg. Microbes Infect.">
        <title>Comprehensive subspecies identification of 175 nontuberculous mycobacteria species based on 7547 genomic profiles.</title>
        <authorList>
            <person name="Matsumoto Y."/>
            <person name="Kinjo T."/>
            <person name="Motooka D."/>
            <person name="Nabeya D."/>
            <person name="Jung N."/>
            <person name="Uechi K."/>
            <person name="Horii T."/>
            <person name="Iida T."/>
            <person name="Fujita J."/>
            <person name="Nakamura S."/>
        </authorList>
    </citation>
    <scope>NUCLEOTIDE SEQUENCE [LARGE SCALE GENOMIC DNA]</scope>
    <source>
        <strain evidence="5 6">JCM 13574</strain>
    </source>
</reference>
<dbReference type="GO" id="GO:0005975">
    <property type="term" value="P:carbohydrate metabolic process"/>
    <property type="evidence" value="ECO:0007669"/>
    <property type="project" value="InterPro"/>
</dbReference>
<dbReference type="GO" id="GO:0004565">
    <property type="term" value="F:beta-galactosidase activity"/>
    <property type="evidence" value="ECO:0007669"/>
    <property type="project" value="InterPro"/>
</dbReference>
<evidence type="ECO:0000256" key="3">
    <source>
        <dbReference type="SAM" id="MobiDB-lite"/>
    </source>
</evidence>
<feature type="compositionally biased region" description="Low complexity" evidence="3">
    <location>
        <begin position="487"/>
        <end position="498"/>
    </location>
</feature>
<name>A0A7I7XE92_9MYCO</name>
<dbReference type="InterPro" id="IPR051923">
    <property type="entry name" value="Glycosyl_Hydrolase_39"/>
</dbReference>
<organism evidence="5 6">
    <name type="scientific">Mycolicibacterium madagascariense</name>
    <dbReference type="NCBI Taxonomy" id="212765"/>
    <lineage>
        <taxon>Bacteria</taxon>
        <taxon>Bacillati</taxon>
        <taxon>Actinomycetota</taxon>
        <taxon>Actinomycetes</taxon>
        <taxon>Mycobacteriales</taxon>
        <taxon>Mycobacteriaceae</taxon>
        <taxon>Mycolicibacterium</taxon>
    </lineage>
</organism>
<feature type="domain" description="Glycoside hydrolase family 42 N-terminal" evidence="4">
    <location>
        <begin position="83"/>
        <end position="142"/>
    </location>
</feature>
<dbReference type="Gene3D" id="3.20.20.80">
    <property type="entry name" value="Glycosidases"/>
    <property type="match status" value="1"/>
</dbReference>
<sequence>MLLLNRIEVVMYAISARSARSAATRLLVATVATATVCTHCAALRNPPVQSSAAVAYTASIVDSASTIGIADSDLYGESVADIDTTLDTLESLGVTSIRVFVPWALIEPAEGTYNWTYIDEVMAAAAARNMSVLAGVTSTPTWDAPSGTILGAGTPNPTDYAAFLTQVAERYGNEISAYEIWNEPNSVASYDPIDPATYTALLKAGYTAIKAVDPSASVIAAGLGSVVSFGNLTLDPVTFVQEMLADGASGYFDALAFHPYETSLEFSAGAGVANSPLTQIEAIEAMLVAAGDPTKIWITEYGVQTSDVSQQTQANYIQDLIDTWETLTYAGPVYIYTAQDGVDGTYGIYEADWTPKLAVAVLAAEIAKYATTVVTTTITTPIAAAAQQMAAFVQSVSKAVAAMGQQISATVTAAAQALAHLGQQISQAITKAFTALAATFEKAASSKATSTSTANATTKAASAAVDAAPATVTASVVKASVVTASATTTDDAKSGTTTGDAKSGVEKSVVRKTTATTPTATAATATATTTEPSTTTAAAATEPSTTDAATPTRPAHTATKGTHPGHPDAATPATPSASAAAAKPTGKHRSSSAHAATSATSAKADS</sequence>
<dbReference type="GO" id="GO:0009341">
    <property type="term" value="C:beta-galactosidase complex"/>
    <property type="evidence" value="ECO:0007669"/>
    <property type="project" value="InterPro"/>
</dbReference>
<dbReference type="InterPro" id="IPR017853">
    <property type="entry name" value="GH"/>
</dbReference>
<feature type="compositionally biased region" description="Low complexity" evidence="3">
    <location>
        <begin position="569"/>
        <end position="582"/>
    </location>
</feature>
<keyword evidence="2" id="KW-0326">Glycosidase</keyword>
<feature type="compositionally biased region" description="Low complexity" evidence="3">
    <location>
        <begin position="592"/>
        <end position="606"/>
    </location>
</feature>
<evidence type="ECO:0000313" key="5">
    <source>
        <dbReference type="EMBL" id="BBZ27563.1"/>
    </source>
</evidence>
<evidence type="ECO:0000313" key="6">
    <source>
        <dbReference type="Proteomes" id="UP000466517"/>
    </source>
</evidence>
<dbReference type="PANTHER" id="PTHR12631:SF10">
    <property type="entry name" value="BETA-XYLOSIDASE-LIKE PROTEIN-RELATED"/>
    <property type="match status" value="1"/>
</dbReference>
<dbReference type="InterPro" id="IPR013529">
    <property type="entry name" value="Glyco_hydro_42_N"/>
</dbReference>
<feature type="compositionally biased region" description="Low complexity" evidence="3">
    <location>
        <begin position="513"/>
        <end position="559"/>
    </location>
</feature>